<proteinExistence type="predicted"/>
<dbReference type="GO" id="GO:0005829">
    <property type="term" value="C:cytosol"/>
    <property type="evidence" value="ECO:0007669"/>
    <property type="project" value="TreeGrafter"/>
</dbReference>
<sequence>MASRQEDKKERAEAAARKAADELHDLNKGTNEKGSMMHEETPFDQGHDQRSSGVIGNIFKSVKETITGKAHDTSETTLRESEDVAAHKIHGASETTDQKASEAGQKLGEDSAAEKEKQAENSTMEKKATEYKDCAKDSLIGQSTKRRNKGEETKEATMKKANDLRDYGAEKAGEDKDSVVDHKAKQMEHTMMEKALNIAEKAEEGKDTTFGKISELKDSAADAARRAVGFFTGTKEDAADAALRNEEPKELYEETEDNARKMMQELKLSEEGIQDEARQSAEADRETAAARGSAAKKNIYSAMGNLTGSIKEKLTMPSDIVEETRAARELGGPKRGMRTDVDERSPVARSGFVFTTAKDDTSS</sequence>
<feature type="region of interest" description="Disordered" evidence="1">
    <location>
        <begin position="239"/>
        <end position="258"/>
    </location>
</feature>
<feature type="region of interest" description="Disordered" evidence="1">
    <location>
        <begin position="270"/>
        <end position="294"/>
    </location>
</feature>
<feature type="compositionally biased region" description="Basic and acidic residues" evidence="1">
    <location>
        <begin position="107"/>
        <end position="136"/>
    </location>
</feature>
<evidence type="ECO:0000313" key="3">
    <source>
        <dbReference type="Proteomes" id="UP001234989"/>
    </source>
</evidence>
<feature type="compositionally biased region" description="Basic and acidic residues" evidence="1">
    <location>
        <begin position="1"/>
        <end position="50"/>
    </location>
</feature>
<protein>
    <submittedName>
        <fullName evidence="2">Uncharacterized protein</fullName>
    </submittedName>
</protein>
<organism evidence="2 3">
    <name type="scientific">Solanum verrucosum</name>
    <dbReference type="NCBI Taxonomy" id="315347"/>
    <lineage>
        <taxon>Eukaryota</taxon>
        <taxon>Viridiplantae</taxon>
        <taxon>Streptophyta</taxon>
        <taxon>Embryophyta</taxon>
        <taxon>Tracheophyta</taxon>
        <taxon>Spermatophyta</taxon>
        <taxon>Magnoliopsida</taxon>
        <taxon>eudicotyledons</taxon>
        <taxon>Gunneridae</taxon>
        <taxon>Pentapetalae</taxon>
        <taxon>asterids</taxon>
        <taxon>lamiids</taxon>
        <taxon>Solanales</taxon>
        <taxon>Solanaceae</taxon>
        <taxon>Solanoideae</taxon>
        <taxon>Solaneae</taxon>
        <taxon>Solanum</taxon>
    </lineage>
</organism>
<gene>
    <name evidence="2" type="ORF">MTR67_048596</name>
</gene>
<evidence type="ECO:0000313" key="2">
    <source>
        <dbReference type="EMBL" id="WMV55211.1"/>
    </source>
</evidence>
<feature type="compositionally biased region" description="Basic and acidic residues" evidence="1">
    <location>
        <begin position="69"/>
        <end position="86"/>
    </location>
</feature>
<feature type="region of interest" description="Disordered" evidence="1">
    <location>
        <begin position="325"/>
        <end position="346"/>
    </location>
</feature>
<dbReference type="AlphaFoldDB" id="A0AAF0V1W7"/>
<dbReference type="Proteomes" id="UP001234989">
    <property type="component" value="Chromosome 11"/>
</dbReference>
<name>A0AAF0V1W7_SOLVR</name>
<feature type="compositionally biased region" description="Basic and acidic residues" evidence="1">
    <location>
        <begin position="149"/>
        <end position="184"/>
    </location>
</feature>
<dbReference type="PANTHER" id="PTHR47877">
    <property type="entry name" value="LATE EMBRYOGENESIS ABUNDANT DOMAIN-CONTAINING PROTEIN / LEA DOMAIN-CONTAINING PROTEIN"/>
    <property type="match status" value="1"/>
</dbReference>
<keyword evidence="3" id="KW-1185">Reference proteome</keyword>
<accession>A0AAF0V1W7</accession>
<feature type="compositionally biased region" description="Basic and acidic residues" evidence="1">
    <location>
        <begin position="270"/>
        <end position="288"/>
    </location>
</feature>
<dbReference type="GO" id="GO:0009631">
    <property type="term" value="P:cold acclimation"/>
    <property type="evidence" value="ECO:0007669"/>
    <property type="project" value="TreeGrafter"/>
</dbReference>
<dbReference type="PANTHER" id="PTHR47877:SF4">
    <property type="entry name" value="LATE EMBRYOGENESIS ABUNDANT PROTEIN ECP63"/>
    <property type="match status" value="1"/>
</dbReference>
<dbReference type="EMBL" id="CP133622">
    <property type="protein sequence ID" value="WMV55211.1"/>
    <property type="molecule type" value="Genomic_DNA"/>
</dbReference>
<reference evidence="2" key="1">
    <citation type="submission" date="2023-08" db="EMBL/GenBank/DDBJ databases">
        <title>A de novo genome assembly of Solanum verrucosum Schlechtendal, a Mexican diploid species geographically isolated from the other diploid A-genome species in potato relatives.</title>
        <authorList>
            <person name="Hosaka K."/>
        </authorList>
    </citation>
    <scope>NUCLEOTIDE SEQUENCE</scope>
    <source>
        <tissue evidence="2">Young leaves</tissue>
    </source>
</reference>
<evidence type="ECO:0000256" key="1">
    <source>
        <dbReference type="SAM" id="MobiDB-lite"/>
    </source>
</evidence>
<feature type="region of interest" description="Disordered" evidence="1">
    <location>
        <begin position="1"/>
        <end position="184"/>
    </location>
</feature>